<feature type="compositionally biased region" description="Polar residues" evidence="1">
    <location>
        <begin position="214"/>
        <end position="224"/>
    </location>
</feature>
<proteinExistence type="predicted"/>
<feature type="compositionally biased region" description="Low complexity" evidence="1">
    <location>
        <begin position="500"/>
        <end position="514"/>
    </location>
</feature>
<feature type="compositionally biased region" description="Polar residues" evidence="1">
    <location>
        <begin position="266"/>
        <end position="285"/>
    </location>
</feature>
<dbReference type="Proteomes" id="UP000005206">
    <property type="component" value="Chromosome 16"/>
</dbReference>
<dbReference type="VEuPathDB" id="FungiDB:NECHADRAFT_88802"/>
<dbReference type="AlphaFoldDB" id="C7ZKG4"/>
<feature type="compositionally biased region" description="Low complexity" evidence="1">
    <location>
        <begin position="225"/>
        <end position="237"/>
    </location>
</feature>
<evidence type="ECO:0000313" key="3">
    <source>
        <dbReference type="Proteomes" id="UP000005206"/>
    </source>
</evidence>
<feature type="compositionally biased region" description="Polar residues" evidence="1">
    <location>
        <begin position="293"/>
        <end position="330"/>
    </location>
</feature>
<dbReference type="RefSeq" id="XP_003041271.1">
    <property type="nucleotide sequence ID" value="XM_003041225.1"/>
</dbReference>
<accession>C7ZKG4</accession>
<feature type="region of interest" description="Disordered" evidence="1">
    <location>
        <begin position="170"/>
        <end position="237"/>
    </location>
</feature>
<evidence type="ECO:0000256" key="1">
    <source>
        <dbReference type="SAM" id="MobiDB-lite"/>
    </source>
</evidence>
<evidence type="ECO:0000313" key="2">
    <source>
        <dbReference type="EMBL" id="EEU35558.1"/>
    </source>
</evidence>
<dbReference type="EMBL" id="GG698938">
    <property type="protein sequence ID" value="EEU35558.1"/>
    <property type="molecule type" value="Genomic_DNA"/>
</dbReference>
<feature type="compositionally biased region" description="Polar residues" evidence="1">
    <location>
        <begin position="523"/>
        <end position="540"/>
    </location>
</feature>
<dbReference type="InParanoid" id="C7ZKG4"/>
<feature type="region of interest" description="Disordered" evidence="1">
    <location>
        <begin position="264"/>
        <end position="334"/>
    </location>
</feature>
<dbReference type="KEGG" id="nhe:NECHADRAFT_88802"/>
<feature type="region of interest" description="Disordered" evidence="1">
    <location>
        <begin position="495"/>
        <end position="546"/>
    </location>
</feature>
<sequence length="636" mass="70079">MCHDCRSNSARYIAGHAVRQYRDSFLNGEEWRLKLCTNLQAILLLNLCDHKITPETMIRHDKDLRNYLWSRSGLDFRYDHHFGSVLRTKYAEKAQSLLSEIKKWDAFVVVQSGDQKVYYWNTDILTRYFNSVDQVARWIEEKRAQARARYENQAPSTPGPIRRRRVTLADHRRASSVSSPYYRAPSGSSLHRRSLSLTESRGTMPPPSTPTTPRFHTNMQLTGYSTQPHPSSPTQSRPLSLTEALHEMIVGERKVEDMMKKMEISPSPSLAASPRTSWIQGSNPGSGFPTPHTPSRSLPQQMTMASSMAGSQRGTPQTPSRFTTPTSPASGTPLNLNLTPIPLNLGSPPRSQQLGVSQPGLGQNLPLFQPVQLQATPGAQLDPHHQLPSHQVFMSQPRPMTGGSAPLGLIPQAASQSTQPNSSIQAFGQAGYLNHPAPQAVHSTINGFAFQAGQTATGSVSQPLLQSTQSAQHVALQEPTSKGEASPLVMQLLTHHRRQQSGQQQASSISPSGGLLPTDYHRTLNTFPLTGSAQPASVATPTKKARPNFHFGLSPLPVPPEALKQPQETAQTATAMTDVNSGFTNYREPTVDDEMDEMDKTPTHCDQTPDEFFVKDDVGCQVKYYTGVGTAERRTR</sequence>
<dbReference type="HOGENOM" id="CLU_430244_0_0_1"/>
<dbReference type="GeneID" id="9675875"/>
<keyword evidence="3" id="KW-1185">Reference proteome</keyword>
<protein>
    <submittedName>
        <fullName evidence="2">Uncharacterized protein</fullName>
    </submittedName>
</protein>
<dbReference type="OrthoDB" id="5106000at2759"/>
<organism evidence="2 3">
    <name type="scientific">Fusarium vanettenii (strain ATCC MYA-4622 / CBS 123669 / FGSC 9596 / NRRL 45880 / 77-13-4)</name>
    <name type="common">Fusarium solani subsp. pisi</name>
    <dbReference type="NCBI Taxonomy" id="660122"/>
    <lineage>
        <taxon>Eukaryota</taxon>
        <taxon>Fungi</taxon>
        <taxon>Dikarya</taxon>
        <taxon>Ascomycota</taxon>
        <taxon>Pezizomycotina</taxon>
        <taxon>Sordariomycetes</taxon>
        <taxon>Hypocreomycetidae</taxon>
        <taxon>Hypocreales</taxon>
        <taxon>Nectriaceae</taxon>
        <taxon>Fusarium</taxon>
        <taxon>Fusarium solani species complex</taxon>
        <taxon>Fusarium vanettenii</taxon>
    </lineage>
</organism>
<name>C7ZKG4_FUSV7</name>
<gene>
    <name evidence="2" type="ORF">NECHADRAFT_88802</name>
</gene>
<reference evidence="2 3" key="1">
    <citation type="journal article" date="2009" name="PLoS Genet.">
        <title>The genome of Nectria haematococca: contribution of supernumerary chromosomes to gene expansion.</title>
        <authorList>
            <person name="Coleman J.J."/>
            <person name="Rounsley S.D."/>
            <person name="Rodriguez-Carres M."/>
            <person name="Kuo A."/>
            <person name="Wasmann C.C."/>
            <person name="Grimwood J."/>
            <person name="Schmutz J."/>
            <person name="Taga M."/>
            <person name="White G.J."/>
            <person name="Zhou S."/>
            <person name="Schwartz D.C."/>
            <person name="Freitag M."/>
            <person name="Ma L.J."/>
            <person name="Danchin E.G."/>
            <person name="Henrissat B."/>
            <person name="Coutinho P.M."/>
            <person name="Nelson D.R."/>
            <person name="Straney D."/>
            <person name="Napoli C.A."/>
            <person name="Barker B.M."/>
            <person name="Gribskov M."/>
            <person name="Rep M."/>
            <person name="Kroken S."/>
            <person name="Molnar I."/>
            <person name="Rensing C."/>
            <person name="Kennell J.C."/>
            <person name="Zamora J."/>
            <person name="Farman M.L."/>
            <person name="Selker E.U."/>
            <person name="Salamov A."/>
            <person name="Shapiro H."/>
            <person name="Pangilinan J."/>
            <person name="Lindquist E."/>
            <person name="Lamers C."/>
            <person name="Grigoriev I.V."/>
            <person name="Geiser D.M."/>
            <person name="Covert S.F."/>
            <person name="Temporini E."/>
            <person name="Vanetten H.D."/>
        </authorList>
    </citation>
    <scope>NUCLEOTIDE SEQUENCE [LARGE SCALE GENOMIC DNA]</scope>
    <source>
        <strain evidence="3">ATCC MYA-4622 / CBS 123669 / FGSC 9596 / NRRL 45880 / 77-13-4</strain>
    </source>
</reference>